<name>G6EAV9_9SPHN</name>
<dbReference type="Proteomes" id="UP000004030">
    <property type="component" value="Unassembled WGS sequence"/>
</dbReference>
<dbReference type="InterPro" id="IPR011008">
    <property type="entry name" value="Dimeric_a/b-barrel"/>
</dbReference>
<dbReference type="PATRIC" id="fig|1088721.3.peg.1488"/>
<accession>G6EAV9</accession>
<comment type="caution">
    <text evidence="1">The sequence shown here is derived from an EMBL/GenBank/DDBJ whole genome shotgun (WGS) entry which is preliminary data.</text>
</comment>
<gene>
    <name evidence="1" type="ORF">NSU_1507</name>
</gene>
<reference evidence="1 2" key="1">
    <citation type="journal article" date="2012" name="J. Bacteriol.">
        <title>Genome sequence of benzo(a)pyrene-degrading bacterium Novosphingobium pentaromativorans US6-1.</title>
        <authorList>
            <person name="Luo Y.R."/>
            <person name="Kang S.G."/>
            <person name="Kim S.J."/>
            <person name="Kim M.R."/>
            <person name="Li N."/>
            <person name="Lee J.H."/>
            <person name="Kwon K.K."/>
        </authorList>
    </citation>
    <scope>NUCLEOTIDE SEQUENCE [LARGE SCALE GENOMIC DNA]</scope>
    <source>
        <strain evidence="1 2">US6-1</strain>
    </source>
</reference>
<evidence type="ECO:0000313" key="2">
    <source>
        <dbReference type="Proteomes" id="UP000004030"/>
    </source>
</evidence>
<dbReference type="SUPFAM" id="SSF54909">
    <property type="entry name" value="Dimeric alpha+beta barrel"/>
    <property type="match status" value="1"/>
</dbReference>
<sequence>MARYLLLALNGPTSGEGDEETYNEWYRTTHLPDLLALDGIETAERFEVVMSNTQWPYVAAYTIETDDIDTLLQDMTDKPRPFSPTFDRSKSAFILARKLKD</sequence>
<protein>
    <recommendedName>
        <fullName evidence="3">Ethyl tert-butyl ether degradation EthD</fullName>
    </recommendedName>
</protein>
<dbReference type="OrthoDB" id="3034735at2"/>
<dbReference type="AlphaFoldDB" id="G6EAV9"/>
<organism evidence="1 2">
    <name type="scientific">Novosphingobium pentaromativorans US6-1</name>
    <dbReference type="NCBI Taxonomy" id="1088721"/>
    <lineage>
        <taxon>Bacteria</taxon>
        <taxon>Pseudomonadati</taxon>
        <taxon>Pseudomonadota</taxon>
        <taxon>Alphaproteobacteria</taxon>
        <taxon>Sphingomonadales</taxon>
        <taxon>Sphingomonadaceae</taxon>
        <taxon>Novosphingobium</taxon>
    </lineage>
</organism>
<dbReference type="EMBL" id="AGFM01000017">
    <property type="protein sequence ID" value="EHJ61746.1"/>
    <property type="molecule type" value="Genomic_DNA"/>
</dbReference>
<dbReference type="RefSeq" id="WP_007012422.1">
    <property type="nucleotide sequence ID" value="NZ_AGFM01000017.1"/>
</dbReference>
<dbReference type="eggNOG" id="ENOG5031400">
    <property type="taxonomic scope" value="Bacteria"/>
</dbReference>
<keyword evidence="2" id="KW-1185">Reference proteome</keyword>
<evidence type="ECO:0000313" key="1">
    <source>
        <dbReference type="EMBL" id="EHJ61746.1"/>
    </source>
</evidence>
<proteinExistence type="predicted"/>
<evidence type="ECO:0008006" key="3">
    <source>
        <dbReference type="Google" id="ProtNLM"/>
    </source>
</evidence>